<evidence type="ECO:0000313" key="2">
    <source>
        <dbReference type="Proteomes" id="UP000004756"/>
    </source>
</evidence>
<evidence type="ECO:0000313" key="1">
    <source>
        <dbReference type="EMBL" id="EEG57035.1"/>
    </source>
</evidence>
<accession>C0CV52</accession>
<name>C0CV52_9FIRM</name>
<reference evidence="1 2" key="2">
    <citation type="submission" date="2009-02" db="EMBL/GenBank/DDBJ databases">
        <title>Draft genome sequence of Clostridium asparagiforme (DSM 15981).</title>
        <authorList>
            <person name="Sudarsanam P."/>
            <person name="Ley R."/>
            <person name="Guruge J."/>
            <person name="Turnbaugh P.J."/>
            <person name="Mahowald M."/>
            <person name="Liep D."/>
            <person name="Gordon J."/>
        </authorList>
    </citation>
    <scope>NUCLEOTIDE SEQUENCE [LARGE SCALE GENOMIC DNA]</scope>
    <source>
        <strain evidence="1 2">DSM 15981</strain>
    </source>
</reference>
<comment type="caution">
    <text evidence="1">The sequence shown here is derived from an EMBL/GenBank/DDBJ whole genome shotgun (WGS) entry which is preliminary data.</text>
</comment>
<proteinExistence type="predicted"/>
<dbReference type="AlphaFoldDB" id="C0CV52"/>
<dbReference type="Proteomes" id="UP000004756">
    <property type="component" value="Unassembled WGS sequence"/>
</dbReference>
<organism evidence="1 2">
    <name type="scientific">[Clostridium] asparagiforme DSM 15981</name>
    <dbReference type="NCBI Taxonomy" id="518636"/>
    <lineage>
        <taxon>Bacteria</taxon>
        <taxon>Bacillati</taxon>
        <taxon>Bacillota</taxon>
        <taxon>Clostridia</taxon>
        <taxon>Lachnospirales</taxon>
        <taxon>Lachnospiraceae</taxon>
        <taxon>Enterocloster</taxon>
    </lineage>
</organism>
<gene>
    <name evidence="1" type="ORF">CLOSTASPAR_00853</name>
</gene>
<sequence length="46" mass="5478">MQHRCGYGPRIFYPGPVFILDGEKIRIIKLIMLYLISLYVKMRGYN</sequence>
<keyword evidence="2" id="KW-1185">Reference proteome</keyword>
<protein>
    <submittedName>
        <fullName evidence="1">Uncharacterized protein</fullName>
    </submittedName>
</protein>
<dbReference type="EMBL" id="ACCJ01000034">
    <property type="protein sequence ID" value="EEG57035.1"/>
    <property type="molecule type" value="Genomic_DNA"/>
</dbReference>
<dbReference type="HOGENOM" id="CLU_3181852_0_0_9"/>
<reference evidence="1 2" key="1">
    <citation type="submission" date="2009-01" db="EMBL/GenBank/DDBJ databases">
        <authorList>
            <person name="Fulton L."/>
            <person name="Clifton S."/>
            <person name="Fulton B."/>
            <person name="Xu J."/>
            <person name="Minx P."/>
            <person name="Pepin K.H."/>
            <person name="Johnson M."/>
            <person name="Bhonagiri V."/>
            <person name="Nash W.E."/>
            <person name="Mardis E.R."/>
            <person name="Wilson R.K."/>
        </authorList>
    </citation>
    <scope>NUCLEOTIDE SEQUENCE [LARGE SCALE GENOMIC DNA]</scope>
    <source>
        <strain evidence="1 2">DSM 15981</strain>
    </source>
</reference>